<feature type="domain" description="Clp1 C-terminal" evidence="3">
    <location>
        <begin position="344"/>
        <end position="458"/>
    </location>
</feature>
<dbReference type="PANTHER" id="PTHR12755">
    <property type="entry name" value="CLEAVAGE/POLYADENYLATION FACTOR IA SUBUNIT CLP1P"/>
    <property type="match status" value="1"/>
</dbReference>
<dbReference type="GO" id="GO:0005524">
    <property type="term" value="F:ATP binding"/>
    <property type="evidence" value="ECO:0007669"/>
    <property type="project" value="UniProtKB-KW"/>
</dbReference>
<dbReference type="Pfam" id="PF06807">
    <property type="entry name" value="Clp1"/>
    <property type="match status" value="1"/>
</dbReference>
<organism evidence="6">
    <name type="scientific">Eutreptiella gymnastica</name>
    <dbReference type="NCBI Taxonomy" id="73025"/>
    <lineage>
        <taxon>Eukaryota</taxon>
        <taxon>Discoba</taxon>
        <taxon>Euglenozoa</taxon>
        <taxon>Euglenida</taxon>
        <taxon>Spirocuta</taxon>
        <taxon>Euglenophyceae</taxon>
        <taxon>Eutreptiales</taxon>
        <taxon>Eutreptiaceae</taxon>
        <taxon>Eutreptiella</taxon>
    </lineage>
</organism>
<evidence type="ECO:0000259" key="5">
    <source>
        <dbReference type="Pfam" id="PF16575"/>
    </source>
</evidence>
<protein>
    <recommendedName>
        <fullName evidence="7">Protein CLP1 homolog</fullName>
    </recommendedName>
</protein>
<accession>A0A7S1JA38</accession>
<dbReference type="InterPro" id="IPR010655">
    <property type="entry name" value="Clp1_C"/>
</dbReference>
<dbReference type="Gene3D" id="3.40.50.300">
    <property type="entry name" value="P-loop containing nucleotide triphosphate hydrolases"/>
    <property type="match status" value="1"/>
</dbReference>
<evidence type="ECO:0008006" key="7">
    <source>
        <dbReference type="Google" id="ProtNLM"/>
    </source>
</evidence>
<evidence type="ECO:0000256" key="1">
    <source>
        <dbReference type="ARBA" id="ARBA00022741"/>
    </source>
</evidence>
<dbReference type="GO" id="GO:0006388">
    <property type="term" value="P:tRNA splicing, via endonucleolytic cleavage and ligation"/>
    <property type="evidence" value="ECO:0007669"/>
    <property type="project" value="TreeGrafter"/>
</dbReference>
<dbReference type="InterPro" id="IPR027417">
    <property type="entry name" value="P-loop_NTPase"/>
</dbReference>
<name>A0A7S1JA38_9EUGL</name>
<dbReference type="Gene3D" id="2.40.30.330">
    <property type="entry name" value="Pre-mRNA cleavage complex subunit Clp1, C-terminal domain"/>
    <property type="match status" value="1"/>
</dbReference>
<dbReference type="SUPFAM" id="SSF52540">
    <property type="entry name" value="P-loop containing nucleoside triphosphate hydrolases"/>
    <property type="match status" value="1"/>
</dbReference>
<dbReference type="PANTHER" id="PTHR12755:SF6">
    <property type="entry name" value="POLYRIBONUCLEOTIDE 5'-HYDROXYL-KINASE CLP1"/>
    <property type="match status" value="1"/>
</dbReference>
<evidence type="ECO:0000313" key="6">
    <source>
        <dbReference type="EMBL" id="CAD9037510.1"/>
    </source>
</evidence>
<dbReference type="InterPro" id="IPR045116">
    <property type="entry name" value="Clp1/Grc3"/>
</dbReference>
<dbReference type="GO" id="GO:0031124">
    <property type="term" value="P:mRNA 3'-end processing"/>
    <property type="evidence" value="ECO:0007669"/>
    <property type="project" value="InterPro"/>
</dbReference>
<dbReference type="InterPro" id="IPR038238">
    <property type="entry name" value="Clp1_C_sf"/>
</dbReference>
<feature type="domain" description="Clp1 P-loop" evidence="5">
    <location>
        <begin position="133"/>
        <end position="333"/>
    </location>
</feature>
<sequence length="459" mass="50572">MCAASAQSLKPFSEPPKMKTFKLDPEMELRFEVAANEEALLKLTHAPNEHAEVFGMELASDRIYPFPAGSKAAVWTWHGCHVQLEDCKEVYPHKWEDLENPMQKYAGIHLRLEEMRRQAGERNEKGPRVMICGPQNSGKNSLCRILLNYGTRMGKCMVYADLDPAMNDIVPGSVAAVAVVQPISIEDKFSLLAPLAYYVGETDCTANADLYAQMMAELGKAVQQRALAAGNEELKHGGVIINTSGLVAEKNVELLIKAIQDFDVNVIYIMDDEKLTATLNAKFKPQPTASEMTNQNGTPLHIEKIVRSGGVVTRSQEVRKQELSWLVKEYFYGSRSQIGVGMALNPHRITLSFSDIKIVKIGGHKVHLYLLPAGASSAVDPCQVTKVDPSEQLQHRLGGLSFAKTEEELKSSNIVGLVWIQSVDMAAQQLTLLIPSPVSSPDQLPGTFLLIGSMVWLDS</sequence>
<dbReference type="EMBL" id="HBGA01131328">
    <property type="protein sequence ID" value="CAD9037510.1"/>
    <property type="molecule type" value="Transcribed_RNA"/>
</dbReference>
<dbReference type="AlphaFoldDB" id="A0A7S1JA38"/>
<keyword evidence="1" id="KW-0547">Nucleotide-binding</keyword>
<gene>
    <name evidence="6" type="ORF">EGYM00392_LOCUS48669</name>
</gene>
<dbReference type="InterPro" id="IPR032319">
    <property type="entry name" value="CLP1_P"/>
</dbReference>
<dbReference type="Pfam" id="PF16573">
    <property type="entry name" value="CLP1_N"/>
    <property type="match status" value="1"/>
</dbReference>
<dbReference type="GO" id="GO:0005634">
    <property type="term" value="C:nucleus"/>
    <property type="evidence" value="ECO:0007669"/>
    <property type="project" value="TreeGrafter"/>
</dbReference>
<evidence type="ECO:0000259" key="4">
    <source>
        <dbReference type="Pfam" id="PF16573"/>
    </source>
</evidence>
<feature type="domain" description="Clp1 N-terminal" evidence="4">
    <location>
        <begin position="22"/>
        <end position="119"/>
    </location>
</feature>
<dbReference type="Gene3D" id="2.60.120.1030">
    <property type="entry name" value="Clp1, DNA binding domain"/>
    <property type="match status" value="1"/>
</dbReference>
<dbReference type="InterPro" id="IPR032324">
    <property type="entry name" value="Clp1_N"/>
</dbReference>
<dbReference type="Pfam" id="PF16575">
    <property type="entry name" value="CLP1_P"/>
    <property type="match status" value="1"/>
</dbReference>
<evidence type="ECO:0000259" key="3">
    <source>
        <dbReference type="Pfam" id="PF06807"/>
    </source>
</evidence>
<evidence type="ECO:0000256" key="2">
    <source>
        <dbReference type="ARBA" id="ARBA00022840"/>
    </source>
</evidence>
<dbReference type="GO" id="GO:0051731">
    <property type="term" value="F:polynucleotide 5'-hydroxyl-kinase activity"/>
    <property type="evidence" value="ECO:0007669"/>
    <property type="project" value="InterPro"/>
</dbReference>
<proteinExistence type="predicted"/>
<dbReference type="InterPro" id="IPR038239">
    <property type="entry name" value="Clp1_N_sf"/>
</dbReference>
<keyword evidence="2" id="KW-0067">ATP-binding</keyword>
<reference evidence="6" key="1">
    <citation type="submission" date="2021-01" db="EMBL/GenBank/DDBJ databases">
        <authorList>
            <person name="Corre E."/>
            <person name="Pelletier E."/>
            <person name="Niang G."/>
            <person name="Scheremetjew M."/>
            <person name="Finn R."/>
            <person name="Kale V."/>
            <person name="Holt S."/>
            <person name="Cochrane G."/>
            <person name="Meng A."/>
            <person name="Brown T."/>
            <person name="Cohen L."/>
        </authorList>
    </citation>
    <scope>NUCLEOTIDE SEQUENCE</scope>
    <source>
        <strain evidence="6">NIES-381</strain>
    </source>
</reference>